<dbReference type="SMART" id="SM00116">
    <property type="entry name" value="CBS"/>
    <property type="match status" value="2"/>
</dbReference>
<dbReference type="Pfam" id="PF00571">
    <property type="entry name" value="CBS"/>
    <property type="match status" value="2"/>
</dbReference>
<proteinExistence type="predicted"/>
<dbReference type="PIRSF" id="PIRSF036990">
    <property type="entry name" value="UCP036990_CBS_BON"/>
    <property type="match status" value="1"/>
</dbReference>
<evidence type="ECO:0000313" key="5">
    <source>
        <dbReference type="EMBL" id="GAA0319144.1"/>
    </source>
</evidence>
<dbReference type="PANTHER" id="PTHR43080">
    <property type="entry name" value="CBS DOMAIN-CONTAINING PROTEIN CBSX3, MITOCHONDRIAL"/>
    <property type="match status" value="1"/>
</dbReference>
<dbReference type="Gene3D" id="3.30.1340.30">
    <property type="match status" value="1"/>
</dbReference>
<feature type="domain" description="CBS" evidence="4">
    <location>
        <begin position="9"/>
        <end position="65"/>
    </location>
</feature>
<sequence length="222" mass="24326">MRTEVRDVMATDVVSVGEQTTFKEIVEVMYRDGVRALPVLDSTGQVRGVVSTSDLLCKEADPAATEDFHVLPAHRRAQRKAEAVTAAELMTVPPVTVSPATTVQEAARTMRRHDVNQLPVTDGLTGRLVGIVSRADLLGVYTRPDADIQGDILTEVIADRFRLDPGRFDVIVDRGRVAVQGTVERRSSIATLLHAVRRVEGVVSVTSRLEYRLDDLYPVVAP</sequence>
<dbReference type="EMBL" id="BAAABM010000007">
    <property type="protein sequence ID" value="GAA0319144.1"/>
    <property type="molecule type" value="Genomic_DNA"/>
</dbReference>
<feature type="domain" description="CBS" evidence="4">
    <location>
        <begin position="90"/>
        <end position="148"/>
    </location>
</feature>
<accession>A0ABN0VWS9</accession>
<dbReference type="InterPro" id="IPR000644">
    <property type="entry name" value="CBS_dom"/>
</dbReference>
<dbReference type="RefSeq" id="WP_252800167.1">
    <property type="nucleotide sequence ID" value="NZ_BAAABM010000007.1"/>
</dbReference>
<reference evidence="5 6" key="1">
    <citation type="journal article" date="2019" name="Int. J. Syst. Evol. Microbiol.">
        <title>The Global Catalogue of Microorganisms (GCM) 10K type strain sequencing project: providing services to taxonomists for standard genome sequencing and annotation.</title>
        <authorList>
            <consortium name="The Broad Institute Genomics Platform"/>
            <consortium name="The Broad Institute Genome Sequencing Center for Infectious Disease"/>
            <person name="Wu L."/>
            <person name="Ma J."/>
        </authorList>
    </citation>
    <scope>NUCLEOTIDE SEQUENCE [LARGE SCALE GENOMIC DNA]</scope>
    <source>
        <strain evidence="5 6">JCM 3146</strain>
    </source>
</reference>
<comment type="caution">
    <text evidence="5">The sequence shown here is derived from an EMBL/GenBank/DDBJ whole genome shotgun (WGS) entry which is preliminary data.</text>
</comment>
<dbReference type="InterPro" id="IPR046342">
    <property type="entry name" value="CBS_dom_sf"/>
</dbReference>
<dbReference type="Proteomes" id="UP001501822">
    <property type="component" value="Unassembled WGS sequence"/>
</dbReference>
<evidence type="ECO:0000313" key="6">
    <source>
        <dbReference type="Proteomes" id="UP001501822"/>
    </source>
</evidence>
<dbReference type="PANTHER" id="PTHR43080:SF29">
    <property type="entry name" value="OS02G0818000 PROTEIN"/>
    <property type="match status" value="1"/>
</dbReference>
<dbReference type="PROSITE" id="PS51371">
    <property type="entry name" value="CBS"/>
    <property type="match status" value="2"/>
</dbReference>
<evidence type="ECO:0000256" key="1">
    <source>
        <dbReference type="ARBA" id="ARBA00023122"/>
    </source>
</evidence>
<dbReference type="SUPFAM" id="SSF54631">
    <property type="entry name" value="CBS-domain pair"/>
    <property type="match status" value="1"/>
</dbReference>
<organism evidence="5 6">
    <name type="scientific">Actinoallomurus spadix</name>
    <dbReference type="NCBI Taxonomy" id="79912"/>
    <lineage>
        <taxon>Bacteria</taxon>
        <taxon>Bacillati</taxon>
        <taxon>Actinomycetota</taxon>
        <taxon>Actinomycetes</taxon>
        <taxon>Streptosporangiales</taxon>
        <taxon>Thermomonosporaceae</taxon>
        <taxon>Actinoallomurus</taxon>
    </lineage>
</organism>
<protein>
    <submittedName>
        <fullName evidence="5">CBS domain-containing protein</fullName>
    </submittedName>
</protein>
<gene>
    <name evidence="5" type="ORF">GCM10010151_06150</name>
</gene>
<feature type="domain" description="BON" evidence="3">
    <location>
        <begin position="144"/>
        <end position="213"/>
    </location>
</feature>
<dbReference type="CDD" id="cd04586">
    <property type="entry name" value="CBS_pair_BON_assoc"/>
    <property type="match status" value="1"/>
</dbReference>
<dbReference type="Pfam" id="PF04972">
    <property type="entry name" value="BON"/>
    <property type="match status" value="1"/>
</dbReference>
<dbReference type="Gene3D" id="3.10.580.10">
    <property type="entry name" value="CBS-domain"/>
    <property type="match status" value="1"/>
</dbReference>
<dbReference type="PROSITE" id="PS50914">
    <property type="entry name" value="BON"/>
    <property type="match status" value="1"/>
</dbReference>
<evidence type="ECO:0000259" key="3">
    <source>
        <dbReference type="PROSITE" id="PS50914"/>
    </source>
</evidence>
<evidence type="ECO:0000256" key="2">
    <source>
        <dbReference type="PROSITE-ProRule" id="PRU00703"/>
    </source>
</evidence>
<dbReference type="InterPro" id="IPR017080">
    <property type="entry name" value="UCP036990_CBS_BON"/>
</dbReference>
<keyword evidence="6" id="KW-1185">Reference proteome</keyword>
<name>A0ABN0VWS9_9ACTN</name>
<keyword evidence="1 2" id="KW-0129">CBS domain</keyword>
<dbReference type="InterPro" id="IPR051257">
    <property type="entry name" value="Diverse_CBS-Domain"/>
</dbReference>
<dbReference type="InterPro" id="IPR007055">
    <property type="entry name" value="BON_dom"/>
</dbReference>
<evidence type="ECO:0000259" key="4">
    <source>
        <dbReference type="PROSITE" id="PS51371"/>
    </source>
</evidence>